<dbReference type="Proteomes" id="UP000730481">
    <property type="component" value="Unassembled WGS sequence"/>
</dbReference>
<gene>
    <name evidence="5" type="ORF">FBEOM_13075</name>
</gene>
<comment type="caution">
    <text evidence="5">The sequence shown here is derived from an EMBL/GenBank/DDBJ whole genome shotgun (WGS) entry which is preliminary data.</text>
</comment>
<evidence type="ECO:0000256" key="1">
    <source>
        <dbReference type="ARBA" id="ARBA00006432"/>
    </source>
</evidence>
<keyword evidence="6" id="KW-1185">Reference proteome</keyword>
<dbReference type="InterPro" id="IPR035992">
    <property type="entry name" value="Ricin_B-like_lectins"/>
</dbReference>
<feature type="compositionally biased region" description="Polar residues" evidence="2">
    <location>
        <begin position="179"/>
        <end position="194"/>
    </location>
</feature>
<evidence type="ECO:0000313" key="5">
    <source>
        <dbReference type="EMBL" id="KAF4333127.1"/>
    </source>
</evidence>
<dbReference type="InterPro" id="IPR042099">
    <property type="entry name" value="ANL_N_sf"/>
</dbReference>
<feature type="compositionally biased region" description="Low complexity" evidence="2">
    <location>
        <begin position="195"/>
        <end position="206"/>
    </location>
</feature>
<evidence type="ECO:0000259" key="4">
    <source>
        <dbReference type="Pfam" id="PF00501"/>
    </source>
</evidence>
<feature type="region of interest" description="Disordered" evidence="2">
    <location>
        <begin position="244"/>
        <end position="299"/>
    </location>
</feature>
<dbReference type="OrthoDB" id="429813at2759"/>
<keyword evidence="3" id="KW-0812">Transmembrane</keyword>
<reference evidence="5" key="1">
    <citation type="journal article" date="2017" name="Mycologia">
        <title>Fusarium algeriense, sp. nov., a novel toxigenic crown rot pathogen of durum wheat from Algeria is nested in the Fusarium burgessii species complex.</title>
        <authorList>
            <person name="Laraba I."/>
            <person name="Keddad A."/>
            <person name="Boureghda H."/>
            <person name="Abdallah N."/>
            <person name="Vaughan M.M."/>
            <person name="Proctor R.H."/>
            <person name="Busman M."/>
            <person name="O'Donnell K."/>
        </authorList>
    </citation>
    <scope>NUCLEOTIDE SEQUENCE</scope>
    <source>
        <strain evidence="5">NRRL 25174</strain>
    </source>
</reference>
<evidence type="ECO:0000256" key="2">
    <source>
        <dbReference type="SAM" id="MobiDB-lite"/>
    </source>
</evidence>
<proteinExistence type="inferred from homology"/>
<sequence length="820" mass="90948">MSDPIPATALDPNVWYHITEQAVDQNYKNDFKAMLQTNQDPKSNDTNLHVWPVKTDDKPVEAYWQFQPVSSTPGRYMLRYSQTGIHKQLAVCLLEDVDDADTRTRPCLLKASSDETQQWDVAEWKSNSTYRFINVHNGTKFHLDCIPNGPVFMSSDVDDRPYQSRQHWLMTSASSVDDQAYSTTISEGPSSTKISGENSSSSDNDLSSGAIAGISVGVVLGAIMIAVSLAAYFLWRSRKMKNGINTSPGDTMKSRKEKSGNSSPAPPYQHFSPEDVGRSQECSELDGNPGGAKVPPTRTPLSALRTTAAAQPYATAIKQAHAGLNYSDISYYQFEKDVELTASYWRTTFSLLGITEKSVIGVWLKGTSYEDLLHIWGISRAGYIPQLISLRMTDPTVAHELLTAAGAAALVHDPFLTSALHHSTLTTFPAGGLLSRLGSKNLPLDPLEKISDGDQVLMLYHTSGSTSGLPKLVPITARWIDCLIQKFSIISKFIPSMKPMVKVAIGSSTHMGSTMLFLESILQGGCFIFPTSLPYPTSELIDMIENQGLTRLDMFPVFLSQLFRQARQDPLLFKSLCRLDHIAYGGLPLDSSEEAWARGHNFYLINSFGSTEVGINLISYGSETALSPVSPSKFEFIPIDKSPNAQEHLVELVVPPESPDCPHPSLRDARDGKFHTGDLFLEIAPSKYVFKGRDDDWIKMEMALRCDANSIETDALNSCGDDLIKSVVAIGAGRPSPAIVVETKDPGVLESADKVLEFKRQILQRITPFHRRRYQHERIEDINLIFVVPPGSLPRTDTKGNIRRRKVEEQFKQKMDEVFR</sequence>
<accession>A0A9P5A804</accession>
<dbReference type="GO" id="GO:0006631">
    <property type="term" value="P:fatty acid metabolic process"/>
    <property type="evidence" value="ECO:0007669"/>
    <property type="project" value="TreeGrafter"/>
</dbReference>
<keyword evidence="3" id="KW-0472">Membrane</keyword>
<dbReference type="SUPFAM" id="SSF56801">
    <property type="entry name" value="Acetyl-CoA synthetase-like"/>
    <property type="match status" value="1"/>
</dbReference>
<reference evidence="5" key="2">
    <citation type="submission" date="2020-02" db="EMBL/GenBank/DDBJ databases">
        <title>Identification and distribution of gene clusters putatively required for synthesis of sphingolipid metabolism inhibitors in phylogenetically diverse species of the filamentous fungus Fusarium.</title>
        <authorList>
            <person name="Kim H.-S."/>
            <person name="Busman M."/>
            <person name="Brown D.W."/>
            <person name="Divon H."/>
            <person name="Uhlig S."/>
            <person name="Proctor R.H."/>
        </authorList>
    </citation>
    <scope>NUCLEOTIDE SEQUENCE</scope>
    <source>
        <strain evidence="5">NRRL 25174</strain>
    </source>
</reference>
<dbReference type="InterPro" id="IPR000873">
    <property type="entry name" value="AMP-dep_synth/lig_dom"/>
</dbReference>
<keyword evidence="3" id="KW-1133">Transmembrane helix</keyword>
<dbReference type="Pfam" id="PF00501">
    <property type="entry name" value="AMP-binding"/>
    <property type="match status" value="1"/>
</dbReference>
<dbReference type="Gene3D" id="3.40.50.12780">
    <property type="entry name" value="N-terminal domain of ligase-like"/>
    <property type="match status" value="1"/>
</dbReference>
<dbReference type="CDD" id="cd00161">
    <property type="entry name" value="beta-trefoil_Ricin-like"/>
    <property type="match status" value="1"/>
</dbReference>
<name>A0A9P5A804_9HYPO</name>
<dbReference type="EMBL" id="PVQB02000900">
    <property type="protein sequence ID" value="KAF4333127.1"/>
    <property type="molecule type" value="Genomic_DNA"/>
</dbReference>
<dbReference type="Pfam" id="PF23562">
    <property type="entry name" value="AMP-binding_C_3"/>
    <property type="match status" value="1"/>
</dbReference>
<protein>
    <recommendedName>
        <fullName evidence="4">AMP-dependent synthetase/ligase domain-containing protein</fullName>
    </recommendedName>
</protein>
<organism evidence="5 6">
    <name type="scientific">Fusarium beomiforme</name>
    <dbReference type="NCBI Taxonomy" id="44412"/>
    <lineage>
        <taxon>Eukaryota</taxon>
        <taxon>Fungi</taxon>
        <taxon>Dikarya</taxon>
        <taxon>Ascomycota</taxon>
        <taxon>Pezizomycotina</taxon>
        <taxon>Sordariomycetes</taxon>
        <taxon>Hypocreomycetidae</taxon>
        <taxon>Hypocreales</taxon>
        <taxon>Nectriaceae</taxon>
        <taxon>Fusarium</taxon>
        <taxon>Fusarium burgessii species complex</taxon>
    </lineage>
</organism>
<dbReference type="PANTHER" id="PTHR43201:SF8">
    <property type="entry name" value="ACYL-COA SYNTHETASE FAMILY MEMBER 3"/>
    <property type="match status" value="1"/>
</dbReference>
<dbReference type="SUPFAM" id="SSF50370">
    <property type="entry name" value="Ricin B-like lectins"/>
    <property type="match status" value="1"/>
</dbReference>
<feature type="transmembrane region" description="Helical" evidence="3">
    <location>
        <begin position="210"/>
        <end position="235"/>
    </location>
</feature>
<dbReference type="PANTHER" id="PTHR43201">
    <property type="entry name" value="ACYL-COA SYNTHETASE"/>
    <property type="match status" value="1"/>
</dbReference>
<feature type="region of interest" description="Disordered" evidence="2">
    <location>
        <begin position="179"/>
        <end position="206"/>
    </location>
</feature>
<evidence type="ECO:0000256" key="3">
    <source>
        <dbReference type="SAM" id="Phobius"/>
    </source>
</evidence>
<evidence type="ECO:0000313" key="6">
    <source>
        <dbReference type="Proteomes" id="UP000730481"/>
    </source>
</evidence>
<dbReference type="GO" id="GO:0031956">
    <property type="term" value="F:medium-chain fatty acid-CoA ligase activity"/>
    <property type="evidence" value="ECO:0007669"/>
    <property type="project" value="TreeGrafter"/>
</dbReference>
<comment type="similarity">
    <text evidence="1">Belongs to the ATP-dependent AMP-binding enzyme family.</text>
</comment>
<dbReference type="AlphaFoldDB" id="A0A9P5A804"/>
<feature type="domain" description="AMP-dependent synthetase/ligase" evidence="4">
    <location>
        <begin position="305"/>
        <end position="618"/>
    </location>
</feature>